<gene>
    <name evidence="1" type="ORF">VMF7928_02589</name>
</gene>
<comment type="caution">
    <text evidence="1">The sequence shown here is derived from an EMBL/GenBank/DDBJ whole genome shotgun (WGS) entry which is preliminary data.</text>
</comment>
<proteinExistence type="predicted"/>
<dbReference type="PANTHER" id="PTHR42792:SF1">
    <property type="entry name" value="FLAGELLAR HOOK-ASSOCIATED PROTEIN 3"/>
    <property type="match status" value="1"/>
</dbReference>
<dbReference type="InterPro" id="IPR001492">
    <property type="entry name" value="Flagellin"/>
</dbReference>
<dbReference type="EMBL" id="CAKLDM010000002">
    <property type="protein sequence ID" value="CAH0540047.1"/>
    <property type="molecule type" value="Genomic_DNA"/>
</dbReference>
<evidence type="ECO:0000313" key="1">
    <source>
        <dbReference type="EMBL" id="CAH0540047.1"/>
    </source>
</evidence>
<dbReference type="Proteomes" id="UP000838748">
    <property type="component" value="Unassembled WGS sequence"/>
</dbReference>
<evidence type="ECO:0008006" key="3">
    <source>
        <dbReference type="Google" id="ProtNLM"/>
    </source>
</evidence>
<accession>A0ABN8E593</accession>
<dbReference type="Gene3D" id="1.20.1330.10">
    <property type="entry name" value="f41 fragment of flagellin, N-terminal domain"/>
    <property type="match status" value="1"/>
</dbReference>
<name>A0ABN8E593_9VIBR</name>
<reference evidence="1" key="1">
    <citation type="submission" date="2021-11" db="EMBL/GenBank/DDBJ databases">
        <authorList>
            <person name="Rodrigo-Torres L."/>
            <person name="Arahal R. D."/>
            <person name="Lucena T."/>
        </authorList>
    </citation>
    <scope>NUCLEOTIDE SEQUENCE</scope>
    <source>
        <strain evidence="1">CECT 7928</strain>
    </source>
</reference>
<dbReference type="SUPFAM" id="SSF64518">
    <property type="entry name" value="Phase 1 flagellin"/>
    <property type="match status" value="1"/>
</dbReference>
<sequence length="309" mass="32746">MTNSITNFITYSEFLQGINTMSVKLNEVNEEMVSNNAIITPASAPSQYSQLMLINNQISQQDTYSSNVTALTNNLNSQMQTLNSSSTTLQSIKQNLIKLQNNTLSASDKKAIAQSIKSELKQVVAGLNGKSPEGSYTFSGSQTSKAAIVENSDGTYNYQGDGKVRQVSIGSCLLVGGNVPLSHVFSVSSTGQLTALNELARLANSVAAGKSVTSNQISSAIKTSSTAIENIGLASSKIGDTVENIKAVSKTNSQIQTSNKKMAAQFTNVDMASAAVSIQKYQSAIQMSSQAFVKIAQTTGMGLMKYINT</sequence>
<dbReference type="PANTHER" id="PTHR42792">
    <property type="entry name" value="FLAGELLIN"/>
    <property type="match status" value="1"/>
</dbReference>
<evidence type="ECO:0000313" key="2">
    <source>
        <dbReference type="Proteomes" id="UP000838748"/>
    </source>
</evidence>
<keyword evidence="2" id="KW-1185">Reference proteome</keyword>
<protein>
    <recommendedName>
        <fullName evidence="3">Flagellin</fullName>
    </recommendedName>
</protein>
<organism evidence="1 2">
    <name type="scientific">Vibrio marisflavi CECT 7928</name>
    <dbReference type="NCBI Taxonomy" id="634439"/>
    <lineage>
        <taxon>Bacteria</taxon>
        <taxon>Pseudomonadati</taxon>
        <taxon>Pseudomonadota</taxon>
        <taxon>Gammaproteobacteria</taxon>
        <taxon>Vibrionales</taxon>
        <taxon>Vibrionaceae</taxon>
        <taxon>Vibrio</taxon>
    </lineage>
</organism>